<evidence type="ECO:0000256" key="3">
    <source>
        <dbReference type="ARBA" id="ARBA00023002"/>
    </source>
</evidence>
<feature type="non-terminal residue" evidence="4">
    <location>
        <position position="286"/>
    </location>
</feature>
<dbReference type="GO" id="GO:0005737">
    <property type="term" value="C:cytoplasm"/>
    <property type="evidence" value="ECO:0007669"/>
    <property type="project" value="TreeGrafter"/>
</dbReference>
<evidence type="ECO:0008006" key="6">
    <source>
        <dbReference type="Google" id="ProtNLM"/>
    </source>
</evidence>
<dbReference type="InterPro" id="IPR036291">
    <property type="entry name" value="NAD(P)-bd_dom_sf"/>
</dbReference>
<proteinExistence type="inferred from homology"/>
<dbReference type="SUPFAM" id="SSF51735">
    <property type="entry name" value="NAD(P)-binding Rossmann-fold domains"/>
    <property type="match status" value="1"/>
</dbReference>
<evidence type="ECO:0000256" key="1">
    <source>
        <dbReference type="ARBA" id="ARBA00006484"/>
    </source>
</evidence>
<accession>A0A136IJV2</accession>
<keyword evidence="5" id="KW-1185">Reference proteome</keyword>
<comment type="similarity">
    <text evidence="1">Belongs to the short-chain dehydrogenases/reductases (SDR) family.</text>
</comment>
<dbReference type="STRING" id="196109.A0A136IJV2"/>
<evidence type="ECO:0000256" key="2">
    <source>
        <dbReference type="ARBA" id="ARBA00022857"/>
    </source>
</evidence>
<gene>
    <name evidence="4" type="ORF">Micbo1qcDRAFT_103901</name>
</gene>
<dbReference type="EMBL" id="KQ964294">
    <property type="protein sequence ID" value="KXJ85144.1"/>
    <property type="molecule type" value="Genomic_DNA"/>
</dbReference>
<organism evidence="4 5">
    <name type="scientific">Microdochium bolleyi</name>
    <dbReference type="NCBI Taxonomy" id="196109"/>
    <lineage>
        <taxon>Eukaryota</taxon>
        <taxon>Fungi</taxon>
        <taxon>Dikarya</taxon>
        <taxon>Ascomycota</taxon>
        <taxon>Pezizomycotina</taxon>
        <taxon>Sordariomycetes</taxon>
        <taxon>Xylariomycetidae</taxon>
        <taxon>Xylariales</taxon>
        <taxon>Microdochiaceae</taxon>
        <taxon>Microdochium</taxon>
    </lineage>
</organism>
<dbReference type="PRINTS" id="PR00081">
    <property type="entry name" value="GDHRDH"/>
</dbReference>
<dbReference type="AlphaFoldDB" id="A0A136IJV2"/>
<reference evidence="5" key="1">
    <citation type="submission" date="2016-02" db="EMBL/GenBank/DDBJ databases">
        <title>Draft genome sequence of Microdochium bolleyi, a fungal endophyte of beachgrass.</title>
        <authorList>
            <consortium name="DOE Joint Genome Institute"/>
            <person name="David A.S."/>
            <person name="May G."/>
            <person name="Haridas S."/>
            <person name="Lim J."/>
            <person name="Wang M."/>
            <person name="Labutti K."/>
            <person name="Lipzen A."/>
            <person name="Barry K."/>
            <person name="Grigoriev I.V."/>
        </authorList>
    </citation>
    <scope>NUCLEOTIDE SEQUENCE [LARGE SCALE GENOMIC DNA]</scope>
    <source>
        <strain evidence="5">J235TASD1</strain>
    </source>
</reference>
<dbReference type="Gene3D" id="3.40.50.720">
    <property type="entry name" value="NAD(P)-binding Rossmann-like Domain"/>
    <property type="match status" value="1"/>
</dbReference>
<sequence>IGFAVAKSLARAGGWNITIFNLHNLKGQTAKHSLDEIISSSSSTSSVTSRQVDCTDYQAQGAAFRETFDRTGRLDFVFANAGIAEKGDFYQRHATENDGLQPPPPYSDSVIRICLEAACKTAYIAQHYFRQTPKRLQGDQTLVLTSSSGGIYPCGRYPLYAAAKHGVVGFLRAIAPSYYKDDGIRVNAICPGPVRTGLLSDAEWDLLPQELMTNVETVADVVMMLIEGQDSEPKGNTWIDGVKMDGVEDSQDALLWGNVIEISGEKHYYRNAPRWSDATMETNMNA</sequence>
<keyword evidence="2" id="KW-0521">NADP</keyword>
<feature type="non-terminal residue" evidence="4">
    <location>
        <position position="1"/>
    </location>
</feature>
<dbReference type="InterPro" id="IPR002347">
    <property type="entry name" value="SDR_fam"/>
</dbReference>
<dbReference type="InParanoid" id="A0A136IJV2"/>
<dbReference type="InterPro" id="IPR020904">
    <property type="entry name" value="Sc_DH/Rdtase_CS"/>
</dbReference>
<dbReference type="PANTHER" id="PTHR44229">
    <property type="entry name" value="15-HYDROXYPROSTAGLANDIN DEHYDROGENASE [NAD(+)]"/>
    <property type="match status" value="1"/>
</dbReference>
<evidence type="ECO:0000313" key="5">
    <source>
        <dbReference type="Proteomes" id="UP000070501"/>
    </source>
</evidence>
<dbReference type="PANTHER" id="PTHR44229:SF4">
    <property type="entry name" value="15-HYDROXYPROSTAGLANDIN DEHYDROGENASE [NAD(+)]"/>
    <property type="match status" value="1"/>
</dbReference>
<dbReference type="GO" id="GO:0016616">
    <property type="term" value="F:oxidoreductase activity, acting on the CH-OH group of donors, NAD or NADP as acceptor"/>
    <property type="evidence" value="ECO:0007669"/>
    <property type="project" value="TreeGrafter"/>
</dbReference>
<evidence type="ECO:0000313" key="4">
    <source>
        <dbReference type="EMBL" id="KXJ85144.1"/>
    </source>
</evidence>
<name>A0A136IJV2_9PEZI</name>
<keyword evidence="3" id="KW-0560">Oxidoreductase</keyword>
<dbReference type="PROSITE" id="PS00061">
    <property type="entry name" value="ADH_SHORT"/>
    <property type="match status" value="1"/>
</dbReference>
<protein>
    <recommendedName>
        <fullName evidence="6">NAD(P)-binding protein</fullName>
    </recommendedName>
</protein>
<dbReference type="OrthoDB" id="37659at2759"/>
<dbReference type="Pfam" id="PF13561">
    <property type="entry name" value="adh_short_C2"/>
    <property type="match status" value="1"/>
</dbReference>
<dbReference type="Proteomes" id="UP000070501">
    <property type="component" value="Unassembled WGS sequence"/>
</dbReference>